<dbReference type="PANTHER" id="PTHR35894">
    <property type="entry name" value="GENERAL SECRETION PATHWAY PROTEIN A-RELATED"/>
    <property type="match status" value="1"/>
</dbReference>
<dbReference type="InterPro" id="IPR003593">
    <property type="entry name" value="AAA+_ATPase"/>
</dbReference>
<organism evidence="2 3">
    <name type="scientific">Sorangium cellulosum</name>
    <name type="common">Polyangium cellulosum</name>
    <dbReference type="NCBI Taxonomy" id="56"/>
    <lineage>
        <taxon>Bacteria</taxon>
        <taxon>Pseudomonadati</taxon>
        <taxon>Myxococcota</taxon>
        <taxon>Polyangia</taxon>
        <taxon>Polyangiales</taxon>
        <taxon>Polyangiaceae</taxon>
        <taxon>Sorangium</taxon>
    </lineage>
</organism>
<feature type="domain" description="AAA+ ATPase" evidence="1">
    <location>
        <begin position="44"/>
        <end position="183"/>
    </location>
</feature>
<dbReference type="EMBL" id="CP012672">
    <property type="protein sequence ID" value="AUX38599.1"/>
    <property type="molecule type" value="Genomic_DNA"/>
</dbReference>
<proteinExistence type="predicted"/>
<dbReference type="SMART" id="SM00382">
    <property type="entry name" value="AAA"/>
    <property type="match status" value="1"/>
</dbReference>
<dbReference type="InterPro" id="IPR052026">
    <property type="entry name" value="ExeA_AAA_ATPase_DNA-bind"/>
</dbReference>
<evidence type="ECO:0000259" key="1">
    <source>
        <dbReference type="SMART" id="SM00382"/>
    </source>
</evidence>
<dbReference type="AlphaFoldDB" id="A0A4P2R633"/>
<dbReference type="Pfam" id="PF13401">
    <property type="entry name" value="AAA_22"/>
    <property type="match status" value="1"/>
</dbReference>
<evidence type="ECO:0000313" key="2">
    <source>
        <dbReference type="EMBL" id="AUX38599.1"/>
    </source>
</evidence>
<reference evidence="2 3" key="1">
    <citation type="submission" date="2015-09" db="EMBL/GenBank/DDBJ databases">
        <title>Sorangium comparison.</title>
        <authorList>
            <person name="Zaburannyi N."/>
            <person name="Bunk B."/>
            <person name="Overmann J."/>
            <person name="Mueller R."/>
        </authorList>
    </citation>
    <scope>NUCLEOTIDE SEQUENCE [LARGE SCALE GENOMIC DNA]</scope>
    <source>
        <strain evidence="2 3">So ce836</strain>
    </source>
</reference>
<accession>A0A4P2R633</accession>
<protein>
    <recommendedName>
        <fullName evidence="1">AAA+ ATPase domain-containing protein</fullName>
    </recommendedName>
</protein>
<dbReference type="SUPFAM" id="SSF52540">
    <property type="entry name" value="P-loop containing nucleoside triphosphate hydrolases"/>
    <property type="match status" value="1"/>
</dbReference>
<name>A0A4P2R633_SORCE</name>
<sequence>MMSRLLSLYSLKYIPFRADVPAEALYVPPPVDVSLRRVELGLAHGGFAMLTGDPGTGKSIALRLLAARLGALTDVVVGTIEHPQSRAGDFYRELGDLFGVPLSSSNRWAGFKALRARWAEHFATTLRRPVLVLDEAQETSTPVLNELRILSSKDFDSRQLLCVVFAGDSRLPERLRTAELLPREIA</sequence>
<evidence type="ECO:0000313" key="3">
    <source>
        <dbReference type="Proteomes" id="UP000295497"/>
    </source>
</evidence>
<dbReference type="Proteomes" id="UP000295497">
    <property type="component" value="Chromosome"/>
</dbReference>
<dbReference type="PANTHER" id="PTHR35894:SF1">
    <property type="entry name" value="PHOSPHORIBULOKINASE _ URIDINE KINASE FAMILY"/>
    <property type="match status" value="1"/>
</dbReference>
<dbReference type="GO" id="GO:0016887">
    <property type="term" value="F:ATP hydrolysis activity"/>
    <property type="evidence" value="ECO:0007669"/>
    <property type="project" value="InterPro"/>
</dbReference>
<dbReference type="Gene3D" id="3.40.50.300">
    <property type="entry name" value="P-loop containing nucleotide triphosphate hydrolases"/>
    <property type="match status" value="1"/>
</dbReference>
<dbReference type="InterPro" id="IPR027417">
    <property type="entry name" value="P-loop_NTPase"/>
</dbReference>
<gene>
    <name evidence="2" type="ORF">SOCE836_108460</name>
</gene>
<dbReference type="InterPro" id="IPR049945">
    <property type="entry name" value="AAA_22"/>
</dbReference>
<dbReference type="RefSeq" id="WP_129581027.1">
    <property type="nucleotide sequence ID" value="NZ_CP012672.1"/>
</dbReference>